<dbReference type="GO" id="GO:0003677">
    <property type="term" value="F:DNA binding"/>
    <property type="evidence" value="ECO:0007669"/>
    <property type="project" value="InterPro"/>
</dbReference>
<keyword evidence="2" id="KW-0067">ATP-binding</keyword>
<dbReference type="Gene3D" id="2.60.200.20">
    <property type="match status" value="1"/>
</dbReference>
<dbReference type="InterPro" id="IPR002543">
    <property type="entry name" value="FtsK_dom"/>
</dbReference>
<name>A0A6J6W7X7_9ZZZZ</name>
<dbReference type="SMART" id="SM00382">
    <property type="entry name" value="AAA"/>
    <property type="match status" value="2"/>
</dbReference>
<dbReference type="SUPFAM" id="SSF52540">
    <property type="entry name" value="P-loop containing nucleoside triphosphate hydrolases"/>
    <property type="match status" value="2"/>
</dbReference>
<dbReference type="InterPro" id="IPR003593">
    <property type="entry name" value="AAA+_ATPase"/>
</dbReference>
<reference evidence="6" key="1">
    <citation type="submission" date="2020-05" db="EMBL/GenBank/DDBJ databases">
        <authorList>
            <person name="Chiriac C."/>
            <person name="Salcher M."/>
            <person name="Ghai R."/>
            <person name="Kavagutti S V."/>
        </authorList>
    </citation>
    <scope>NUCLEOTIDE SEQUENCE</scope>
</reference>
<dbReference type="SUPFAM" id="SSF49879">
    <property type="entry name" value="SMAD/FHA domain"/>
    <property type="match status" value="1"/>
</dbReference>
<dbReference type="Gene3D" id="3.40.50.300">
    <property type="entry name" value="P-loop containing nucleotide triphosphate hydrolases"/>
    <property type="match status" value="2"/>
</dbReference>
<dbReference type="AlphaFoldDB" id="A0A6J6W7X7"/>
<keyword evidence="3" id="KW-1133">Transmembrane helix</keyword>
<dbReference type="InterPro" id="IPR008984">
    <property type="entry name" value="SMAD_FHA_dom_sf"/>
</dbReference>
<protein>
    <submittedName>
        <fullName evidence="6">Unannotated protein</fullName>
    </submittedName>
</protein>
<evidence type="ECO:0000256" key="3">
    <source>
        <dbReference type="SAM" id="Phobius"/>
    </source>
</evidence>
<dbReference type="EMBL" id="CAFBLJ010000085">
    <property type="protein sequence ID" value="CAB4878183.1"/>
    <property type="molecule type" value="Genomic_DNA"/>
</dbReference>
<dbReference type="InterPro" id="IPR050206">
    <property type="entry name" value="FtsK/SpoIIIE/SftA"/>
</dbReference>
<feature type="transmembrane region" description="Helical" evidence="3">
    <location>
        <begin position="154"/>
        <end position="176"/>
    </location>
</feature>
<dbReference type="EMBL" id="CAEZZP010000100">
    <property type="protein sequence ID" value="CAB4779939.1"/>
    <property type="molecule type" value="Genomic_DNA"/>
</dbReference>
<evidence type="ECO:0000259" key="4">
    <source>
        <dbReference type="PROSITE" id="PS50901"/>
    </source>
</evidence>
<sequence>MGMTSYELVVMSGPDSGAVLPMHSGRQTIGRSKVAGLTIDDPSIEPHHGLLEWEPPLLSGQALGGVVRVENAGNDATVLLGESLCGVREKYDRQPRLPEMFHRALQERQETLLAPKLGEPASEPQKPLSPPVVPIASGVVLGLTMALVTRQLLFGLFAITTGVITFLTWVISRLIYRRSMARWQQHCIEVNDQFHQANIEFTHRIVHQRRQRYRSIGELRRSAEEGDSKLWAHRNIDEVCLGYETREVTVKGDAVPIVVSQHPRTVKIASGQVIGVYGVRARQCVTALLTRLAVEAGPADWQLIFVGEAVEEWNCFKQFPHIRATPLDRFDLESPNENRHRVLLVNQKELVAQRTSIARRILQRDNVSMVVLGRELSDLPAICTNTVSTDECGIDGMSQSTAREFAHALQQWVDPDHEAGLISKRVSFSKYFSDSATQSLAIASTWQKQDQSSLNALVGESADGPIAIDFINDGPHAVVVGTTGSGKSEFLRSMVVTIALQHSPADVNFILIDYKGGAAFDSCAELPHVVGVITDLDEGLAARVLVSLEAELRYREQRLREDTSTHLPRLMVVVDELAALKDDVPNFIGSLVSIAQRGRSLGIHLVVATQRPGSALSADVLANANIRLALRVQSAHDAQEIVGSAVAAGFSRDTPGRIALRLGSEELYIFQSVHLDVDVQSLVNAAVEACTLLGIASPRRPWLDALPTQLFENLVDDQDRSTEIVVGVIDDPMNQLQVPLLWEISQHAFIVGSAKSGKSSALATMRNKSVARGHQVFSISCSGGSSSATHQVDVSDRELLRRLLQLMIKRIDGPPILDADERWILFIDDIDIWRNYFIDDRIGLDNWTMFERIFLEGPSRNIVCVISGVQPTAIPAMLSSRLKQQWILTSPPGRCTVDCDGRELFAQLLMPVKVSDSALETESKRIDLRHLPRLIAIDSLTRVSSWAVAAEDLTEIPLPLAGSVCVFGVRDSGRSMTIDAMRQAWGKLHSPGCVFDLRNQAEANVCDGLDDEQPTLVLADESTADPSIREFLDQAAQGRCNVLIIASSSPNFARAHPEHWINTMRRTRTGLLLGRAALEDADLFGVYTPQQHVYGEANGRGLWVVDGCPVGIVQSASAKFEAVA</sequence>
<proteinExistence type="predicted"/>
<evidence type="ECO:0000256" key="1">
    <source>
        <dbReference type="ARBA" id="ARBA00022741"/>
    </source>
</evidence>
<keyword evidence="3" id="KW-0472">Membrane</keyword>
<evidence type="ECO:0000256" key="2">
    <source>
        <dbReference type="ARBA" id="ARBA00022840"/>
    </source>
</evidence>
<keyword evidence="1" id="KW-0547">Nucleotide-binding</keyword>
<dbReference type="PANTHER" id="PTHR22683:SF1">
    <property type="entry name" value="TYPE VII SECRETION SYSTEM PROTEIN ESSC"/>
    <property type="match status" value="1"/>
</dbReference>
<dbReference type="GO" id="GO:0005524">
    <property type="term" value="F:ATP binding"/>
    <property type="evidence" value="ECO:0007669"/>
    <property type="project" value="UniProtKB-KW"/>
</dbReference>
<evidence type="ECO:0000313" key="7">
    <source>
        <dbReference type="EMBL" id="CAB4878183.1"/>
    </source>
</evidence>
<dbReference type="EMBL" id="CAEZYH010000154">
    <property type="protein sequence ID" value="CAB4735317.1"/>
    <property type="molecule type" value="Genomic_DNA"/>
</dbReference>
<keyword evidence="3" id="KW-0812">Transmembrane</keyword>
<evidence type="ECO:0000313" key="6">
    <source>
        <dbReference type="EMBL" id="CAB4779939.1"/>
    </source>
</evidence>
<dbReference type="CDD" id="cd00060">
    <property type="entry name" value="FHA"/>
    <property type="match status" value="1"/>
</dbReference>
<accession>A0A6J6W7X7</accession>
<dbReference type="InterPro" id="IPR027417">
    <property type="entry name" value="P-loop_NTPase"/>
</dbReference>
<evidence type="ECO:0000313" key="5">
    <source>
        <dbReference type="EMBL" id="CAB4735317.1"/>
    </source>
</evidence>
<dbReference type="Pfam" id="PF01580">
    <property type="entry name" value="FtsK_SpoIIIE"/>
    <property type="match status" value="2"/>
</dbReference>
<dbReference type="CDD" id="cd01127">
    <property type="entry name" value="TrwB_TraG_TraD_VirD4"/>
    <property type="match status" value="1"/>
</dbReference>
<organism evidence="6">
    <name type="scientific">freshwater metagenome</name>
    <dbReference type="NCBI Taxonomy" id="449393"/>
    <lineage>
        <taxon>unclassified sequences</taxon>
        <taxon>metagenomes</taxon>
        <taxon>ecological metagenomes</taxon>
    </lineage>
</organism>
<gene>
    <name evidence="5" type="ORF">UFOPK2658_01951</name>
    <name evidence="6" type="ORF">UFOPK2880_01372</name>
    <name evidence="7" type="ORF">UFOPK3304_01398</name>
</gene>
<dbReference type="PROSITE" id="PS50901">
    <property type="entry name" value="FTSK"/>
    <property type="match status" value="1"/>
</dbReference>
<dbReference type="PANTHER" id="PTHR22683">
    <property type="entry name" value="SPORULATION PROTEIN RELATED"/>
    <property type="match status" value="1"/>
</dbReference>
<feature type="domain" description="FtsK" evidence="4">
    <location>
        <begin position="463"/>
        <end position="639"/>
    </location>
</feature>